<organism evidence="1 2">
    <name type="scientific">Candidatus Woesebacteria bacterium GW2011_GWA2_40_7b</name>
    <dbReference type="NCBI Taxonomy" id="1618563"/>
    <lineage>
        <taxon>Bacteria</taxon>
        <taxon>Candidatus Woeseibacteriota</taxon>
    </lineage>
</organism>
<evidence type="ECO:0000313" key="1">
    <source>
        <dbReference type="EMBL" id="KKR71345.1"/>
    </source>
</evidence>
<accession>A0A0G0VH26</accession>
<evidence type="ECO:0000313" key="2">
    <source>
        <dbReference type="Proteomes" id="UP000034562"/>
    </source>
</evidence>
<protein>
    <submittedName>
        <fullName evidence="1">Uncharacterized protein</fullName>
    </submittedName>
</protein>
<dbReference type="STRING" id="1618563.UU12_C0002G0003"/>
<comment type="caution">
    <text evidence="1">The sequence shown here is derived from an EMBL/GenBank/DDBJ whole genome shotgun (WGS) entry which is preliminary data.</text>
</comment>
<name>A0A0G0VH26_9BACT</name>
<dbReference type="AlphaFoldDB" id="A0A0G0VH26"/>
<dbReference type="EMBL" id="LBZK01000002">
    <property type="protein sequence ID" value="KKR71345.1"/>
    <property type="molecule type" value="Genomic_DNA"/>
</dbReference>
<reference evidence="1 2" key="1">
    <citation type="journal article" date="2015" name="Nature">
        <title>rRNA introns, odd ribosomes, and small enigmatic genomes across a large radiation of phyla.</title>
        <authorList>
            <person name="Brown C.T."/>
            <person name="Hug L.A."/>
            <person name="Thomas B.C."/>
            <person name="Sharon I."/>
            <person name="Castelle C.J."/>
            <person name="Singh A."/>
            <person name="Wilkins M.J."/>
            <person name="Williams K.H."/>
            <person name="Banfield J.F."/>
        </authorList>
    </citation>
    <scope>NUCLEOTIDE SEQUENCE [LARGE SCALE GENOMIC DNA]</scope>
</reference>
<gene>
    <name evidence="1" type="ORF">UU12_C0002G0003</name>
</gene>
<proteinExistence type="predicted"/>
<sequence length="83" mass="8912">MSLNIDPIPKQTNLSAEAAKSALPNSIINIKHIRGLHSRGGENKLVSDEVNQPALTIEDGIYMADGKPISKAEYLRITSVLGS</sequence>
<dbReference type="Proteomes" id="UP000034562">
    <property type="component" value="Unassembled WGS sequence"/>
</dbReference>